<comment type="caution">
    <text evidence="4">The sequence shown here is derived from an EMBL/GenBank/DDBJ whole genome shotgun (WGS) entry which is preliminary data.</text>
</comment>
<protein>
    <submittedName>
        <fullName evidence="4">Lipopolysaccharide/colanic/teichoic acid biosynthesis glycosyltransferase</fullName>
    </submittedName>
</protein>
<keyword evidence="2" id="KW-0472">Membrane</keyword>
<dbReference type="InterPro" id="IPR011006">
    <property type="entry name" value="CheY-like_superfamily"/>
</dbReference>
<evidence type="ECO:0000256" key="1">
    <source>
        <dbReference type="ARBA" id="ARBA00006464"/>
    </source>
</evidence>
<organism evidence="4 5">
    <name type="scientific">Arcticibacter pallidicorallinus</name>
    <dbReference type="NCBI Taxonomy" id="1259464"/>
    <lineage>
        <taxon>Bacteria</taxon>
        <taxon>Pseudomonadati</taxon>
        <taxon>Bacteroidota</taxon>
        <taxon>Sphingobacteriia</taxon>
        <taxon>Sphingobacteriales</taxon>
        <taxon>Sphingobacteriaceae</taxon>
        <taxon>Arcticibacter</taxon>
    </lineage>
</organism>
<gene>
    <name evidence="4" type="ORF">B0I27_106109</name>
</gene>
<dbReference type="EMBL" id="PVTH01000006">
    <property type="protein sequence ID" value="PRY52349.1"/>
    <property type="molecule type" value="Genomic_DNA"/>
</dbReference>
<dbReference type="GO" id="GO:0016780">
    <property type="term" value="F:phosphotransferase activity, for other substituted phosphate groups"/>
    <property type="evidence" value="ECO:0007669"/>
    <property type="project" value="TreeGrafter"/>
</dbReference>
<dbReference type="OrthoDB" id="9808602at2"/>
<sequence length="362" mass="41365">MLLESTLSTFNRSGVNARIVYAGSELKDYLLKDLNSAYEVHHTELSIHNIETFLNDQSLLTLPDILLIEADFKGEWIQIVSNIKKNPLLGGMIIVVLSAFVNKQWKKKAISLKVHDFYNYPFPTEDLCERLSFLVKFKLIKPTLTELSGKVDVRYRLPAYKRTFDIIASGLALVVLSPLFLIVGACIALESKGPVIYKSKRVGTGYKVFDFYKFRSMRMNADKEIGLLSSLNQYTDAEKGKSAFIKIKGDPRITRIGKFIRMTSIDELPQLLNVLMGDMSMVGNRPLPLYEAEMLTSNEWTTRFLGPAGLTGLWQISRRGKEDMSERERKKLDNFYASNYSFWLDLKILMKTFPALLQKEKV</sequence>
<feature type="transmembrane region" description="Helical" evidence="2">
    <location>
        <begin position="166"/>
        <end position="189"/>
    </location>
</feature>
<reference evidence="4 5" key="1">
    <citation type="submission" date="2018-03" db="EMBL/GenBank/DDBJ databases">
        <title>Genomic Encyclopedia of Type Strains, Phase III (KMG-III): the genomes of soil and plant-associated and newly described type strains.</title>
        <authorList>
            <person name="Whitman W."/>
        </authorList>
    </citation>
    <scope>NUCLEOTIDE SEQUENCE [LARGE SCALE GENOMIC DNA]</scope>
    <source>
        <strain evidence="4 5">CGMCC 1.9313</strain>
    </source>
</reference>
<evidence type="ECO:0000256" key="2">
    <source>
        <dbReference type="SAM" id="Phobius"/>
    </source>
</evidence>
<dbReference type="PANTHER" id="PTHR30576:SF0">
    <property type="entry name" value="UNDECAPRENYL-PHOSPHATE N-ACETYLGALACTOSAMINYL 1-PHOSPHATE TRANSFERASE-RELATED"/>
    <property type="match status" value="1"/>
</dbReference>
<evidence type="ECO:0000259" key="3">
    <source>
        <dbReference type="Pfam" id="PF02397"/>
    </source>
</evidence>
<dbReference type="RefSeq" id="WP_106293395.1">
    <property type="nucleotide sequence ID" value="NZ_PVTH01000006.1"/>
</dbReference>
<keyword evidence="4" id="KW-0808">Transferase</keyword>
<dbReference type="Proteomes" id="UP000238034">
    <property type="component" value="Unassembled WGS sequence"/>
</dbReference>
<keyword evidence="5" id="KW-1185">Reference proteome</keyword>
<dbReference type="InterPro" id="IPR003362">
    <property type="entry name" value="Bact_transf"/>
</dbReference>
<dbReference type="PANTHER" id="PTHR30576">
    <property type="entry name" value="COLANIC BIOSYNTHESIS UDP-GLUCOSE LIPID CARRIER TRANSFERASE"/>
    <property type="match status" value="1"/>
</dbReference>
<feature type="domain" description="Bacterial sugar transferase" evidence="3">
    <location>
        <begin position="161"/>
        <end position="357"/>
    </location>
</feature>
<evidence type="ECO:0000313" key="5">
    <source>
        <dbReference type="Proteomes" id="UP000238034"/>
    </source>
</evidence>
<dbReference type="Pfam" id="PF02397">
    <property type="entry name" value="Bac_transf"/>
    <property type="match status" value="1"/>
</dbReference>
<dbReference type="SUPFAM" id="SSF52172">
    <property type="entry name" value="CheY-like"/>
    <property type="match status" value="1"/>
</dbReference>
<keyword evidence="2" id="KW-0812">Transmembrane</keyword>
<proteinExistence type="inferred from homology"/>
<dbReference type="AlphaFoldDB" id="A0A2T0U371"/>
<comment type="similarity">
    <text evidence="1">Belongs to the bacterial sugar transferase family.</text>
</comment>
<evidence type="ECO:0000313" key="4">
    <source>
        <dbReference type="EMBL" id="PRY52349.1"/>
    </source>
</evidence>
<accession>A0A2T0U371</accession>
<keyword evidence="2" id="KW-1133">Transmembrane helix</keyword>
<name>A0A2T0U371_9SPHI</name>